<evidence type="ECO:0000313" key="3">
    <source>
        <dbReference type="Proteomes" id="UP001472866"/>
    </source>
</evidence>
<reference evidence="2 3" key="1">
    <citation type="submission" date="2024-03" db="EMBL/GenBank/DDBJ databases">
        <title>Complete genome sequence of the green alga Chloropicon roscoffensis RCC1871.</title>
        <authorList>
            <person name="Lemieux C."/>
            <person name="Pombert J.-F."/>
            <person name="Otis C."/>
            <person name="Turmel M."/>
        </authorList>
    </citation>
    <scope>NUCLEOTIDE SEQUENCE [LARGE SCALE GENOMIC DNA]</scope>
    <source>
        <strain evidence="2 3">RCC1871</strain>
    </source>
</reference>
<feature type="compositionally biased region" description="Basic and acidic residues" evidence="1">
    <location>
        <begin position="9"/>
        <end position="34"/>
    </location>
</feature>
<dbReference type="Proteomes" id="UP001472866">
    <property type="component" value="Chromosome 08"/>
</dbReference>
<feature type="region of interest" description="Disordered" evidence="1">
    <location>
        <begin position="1"/>
        <end position="55"/>
    </location>
</feature>
<dbReference type="AlphaFoldDB" id="A0AAX4PCS8"/>
<organism evidence="2 3">
    <name type="scientific">Chloropicon roscoffensis</name>
    <dbReference type="NCBI Taxonomy" id="1461544"/>
    <lineage>
        <taxon>Eukaryota</taxon>
        <taxon>Viridiplantae</taxon>
        <taxon>Chlorophyta</taxon>
        <taxon>Chloropicophyceae</taxon>
        <taxon>Chloropicales</taxon>
        <taxon>Chloropicaceae</taxon>
        <taxon>Chloropicon</taxon>
    </lineage>
</organism>
<gene>
    <name evidence="2" type="ORF">HKI87_08g55970</name>
</gene>
<evidence type="ECO:0000256" key="1">
    <source>
        <dbReference type="SAM" id="MobiDB-lite"/>
    </source>
</evidence>
<name>A0AAX4PCS8_9CHLO</name>
<protein>
    <submittedName>
        <fullName evidence="2">Uncharacterized protein</fullName>
    </submittedName>
</protein>
<accession>A0AAX4PCS8</accession>
<keyword evidence="3" id="KW-1185">Reference proteome</keyword>
<evidence type="ECO:0000313" key="2">
    <source>
        <dbReference type="EMBL" id="WZN64043.1"/>
    </source>
</evidence>
<dbReference type="EMBL" id="CP151508">
    <property type="protein sequence ID" value="WZN64043.1"/>
    <property type="molecule type" value="Genomic_DNA"/>
</dbReference>
<sequence length="154" mass="17766">MPKLSSFVKKGDRAERSERPDRREAKAQAREFDPVAKSTPRPDTGLTAAQLEEHQRARRFRWPDGSLRKEKPPAKRNVVVARRDWEDIVDYCRRTGGCVHCTKGRCLLHGFGVSRAEREEYCREIGVWNQPLEDLKESLYMEERGIKAEEAAAV</sequence>
<proteinExistence type="predicted"/>